<protein>
    <submittedName>
        <fullName evidence="1">Putative AAA+ superfamily ATPase</fullName>
    </submittedName>
</protein>
<dbReference type="SUPFAM" id="SSF52540">
    <property type="entry name" value="P-loop containing nucleoside triphosphate hydrolases"/>
    <property type="match status" value="1"/>
</dbReference>
<dbReference type="AlphaFoldDB" id="A0A371NE78"/>
<keyword evidence="2" id="KW-1185">Reference proteome</keyword>
<gene>
    <name evidence="1" type="ORF">C7452_0823</name>
</gene>
<accession>A0A371NE78</accession>
<organism evidence="1 2">
    <name type="scientific">Methanothermobacter defluvii</name>
    <dbReference type="NCBI Taxonomy" id="49339"/>
    <lineage>
        <taxon>Archaea</taxon>
        <taxon>Methanobacteriati</taxon>
        <taxon>Methanobacteriota</taxon>
        <taxon>Methanomada group</taxon>
        <taxon>Methanobacteria</taxon>
        <taxon>Methanobacteriales</taxon>
        <taxon>Methanobacteriaceae</taxon>
        <taxon>Methanothermobacter</taxon>
    </lineage>
</organism>
<evidence type="ECO:0000313" key="1">
    <source>
        <dbReference type="EMBL" id="REE28799.1"/>
    </source>
</evidence>
<sequence>MKPFVSVAEPHDDILGEELTLDTFAANLWSVHRGEAPEEYQNPDVFWEKTYTTRGLKNIMETVKRRLEGGPGDPVIQLQTPFGGGKTHTLISLYHMASEMDARVVVIAGDALDAAETTLWAELERQLRGENREFTNETSPGTEKLKRLLQETSPVLILMDEVLVYGQKAAGVIVGDSTLSEQIGPFIQELTEVVSSLREVSLVVTLPSSHLEHYGEAAERLYQQIAKVLGRTHKIIAPVENDEIYDVINRRLFKRIHEDEKKSIVHEIVDIAYDNGLLPESMEKSEYRELFLKSYPFQPEVIDVLYERWGSFPKFQRTRGVLRLLALVVRSLCDSTRPFIRLADFDLSLGDIKREFIEFTGNEFDSIIASDITSPDSGAVATDDKLQSYRPYRLGTSIATTIFLHSFAGGSERVGAGIREIKLSCIDPNLPVSIVTEALEMMRKRLFYLHERDGLYYFSSKPNLERLIVTRKENVSEDDIREMEEDFIKKIVGKKKLEVHIWPGKSSDIPDTMKLKLVVLRDDSEVDEFISNKGKHPRVYRNSLIFLLPAPDERPAFNEFVRTQAALKSIYNDRTLQMDENERKGIKHRIRENEKDSNTRTRNLYRHVIIPAKEGTERLDLGRPAYGVDTPVEYEIESLLKQEDKLVDKLNHDVLAARYLKGDYAETARILESFYSVPGEIRITGEDVLKKAIKLGVKRGSFGLGVLVDDKPECTFIEEDCSPSLSDGEIIIKPHLCVKEPMEEEKPAGEEAPPAPMKSAEIVEKPEEPEKMEFKQEPDKTKAIRSISLEFRIPDQEMIQITKIKKVLMKYFNDVQVELDVTIRSADGEMPESEYRNIKDFFNEQGIRVREDRRA</sequence>
<dbReference type="InterPro" id="IPR007555">
    <property type="entry name" value="DUF499"/>
</dbReference>
<dbReference type="RefSeq" id="WP_115892292.1">
    <property type="nucleotide sequence ID" value="NZ_QREL01000001.1"/>
</dbReference>
<dbReference type="Pfam" id="PF04465">
    <property type="entry name" value="DUF499"/>
    <property type="match status" value="1"/>
</dbReference>
<comment type="caution">
    <text evidence="1">The sequence shown here is derived from an EMBL/GenBank/DDBJ whole genome shotgun (WGS) entry which is preliminary data.</text>
</comment>
<reference evidence="1 2" key="1">
    <citation type="submission" date="2018-07" db="EMBL/GenBank/DDBJ databases">
        <title>Genomic Encyclopedia of Type Strains, Phase IV (KMG-IV): sequencing the most valuable type-strain genomes for metagenomic binning, comparative biology and taxonomic classification.</title>
        <authorList>
            <person name="Goeker M."/>
        </authorList>
    </citation>
    <scope>NUCLEOTIDE SEQUENCE [LARGE SCALE GENOMIC DNA]</scope>
    <source>
        <strain evidence="1 2">DSM 7466</strain>
    </source>
</reference>
<dbReference type="InterPro" id="IPR027417">
    <property type="entry name" value="P-loop_NTPase"/>
</dbReference>
<name>A0A371NE78_9EURY</name>
<dbReference type="Proteomes" id="UP000256864">
    <property type="component" value="Unassembled WGS sequence"/>
</dbReference>
<dbReference type="EMBL" id="QREL01000001">
    <property type="protein sequence ID" value="REE28799.1"/>
    <property type="molecule type" value="Genomic_DNA"/>
</dbReference>
<evidence type="ECO:0000313" key="2">
    <source>
        <dbReference type="Proteomes" id="UP000256864"/>
    </source>
</evidence>
<proteinExistence type="predicted"/>